<evidence type="ECO:0000313" key="2">
    <source>
        <dbReference type="EMBL" id="KAF6804385.1"/>
    </source>
</evidence>
<protein>
    <submittedName>
        <fullName evidence="2">Uncharacterized protein</fullName>
    </submittedName>
</protein>
<feature type="compositionally biased region" description="Polar residues" evidence="1">
    <location>
        <begin position="61"/>
        <end position="71"/>
    </location>
</feature>
<dbReference type="Proteomes" id="UP000652219">
    <property type="component" value="Unassembled WGS sequence"/>
</dbReference>
<comment type="caution">
    <text evidence="2">The sequence shown here is derived from an EMBL/GenBank/DDBJ whole genome shotgun (WGS) entry which is preliminary data.</text>
</comment>
<reference evidence="2 3" key="1">
    <citation type="journal article" date="2020" name="Phytopathology">
        <title>Genome Sequence Resources of Colletotrichum truncatum, C. plurivorum, C. musicola, and C. sojae: Four Species Pathogenic to Soybean (Glycine max).</title>
        <authorList>
            <person name="Rogerio F."/>
            <person name="Boufleur T.R."/>
            <person name="Ciampi-Guillardi M."/>
            <person name="Sukno S.A."/>
            <person name="Thon M.R."/>
            <person name="Massola Junior N.S."/>
            <person name="Baroncelli R."/>
        </authorList>
    </citation>
    <scope>NUCLEOTIDE SEQUENCE [LARGE SCALE GENOMIC DNA]</scope>
    <source>
        <strain evidence="2 3">LFN0009</strain>
    </source>
</reference>
<dbReference type="AlphaFoldDB" id="A0A8H6J0X0"/>
<keyword evidence="3" id="KW-1185">Reference proteome</keyword>
<accession>A0A8H6J0X0</accession>
<organism evidence="2 3">
    <name type="scientific">Colletotrichum sojae</name>
    <dbReference type="NCBI Taxonomy" id="2175907"/>
    <lineage>
        <taxon>Eukaryota</taxon>
        <taxon>Fungi</taxon>
        <taxon>Dikarya</taxon>
        <taxon>Ascomycota</taxon>
        <taxon>Pezizomycotina</taxon>
        <taxon>Sordariomycetes</taxon>
        <taxon>Hypocreomycetidae</taxon>
        <taxon>Glomerellales</taxon>
        <taxon>Glomerellaceae</taxon>
        <taxon>Colletotrichum</taxon>
        <taxon>Colletotrichum orchidearum species complex</taxon>
    </lineage>
</organism>
<feature type="region of interest" description="Disordered" evidence="1">
    <location>
        <begin position="1"/>
        <end position="22"/>
    </location>
</feature>
<name>A0A8H6J0X0_9PEZI</name>
<feature type="region of interest" description="Disordered" evidence="1">
    <location>
        <begin position="38"/>
        <end position="117"/>
    </location>
</feature>
<dbReference type="EMBL" id="WIGN01000210">
    <property type="protein sequence ID" value="KAF6804385.1"/>
    <property type="molecule type" value="Genomic_DNA"/>
</dbReference>
<evidence type="ECO:0000313" key="3">
    <source>
        <dbReference type="Proteomes" id="UP000652219"/>
    </source>
</evidence>
<proteinExistence type="predicted"/>
<sequence length="117" mass="13347">MLKRLQSWAQGQGTGGRSLRLEPFRIRTFRSIKIHQAAPPFRKTQEHMLKRGRSWAGDSSGGQASRNISYNSDHKDGRQQRRLRGLMTSIGELEPPNRAPLAMSRDTRNTTVRHTPI</sequence>
<gene>
    <name evidence="2" type="ORF">CSOJ01_10237</name>
</gene>
<evidence type="ECO:0000256" key="1">
    <source>
        <dbReference type="SAM" id="MobiDB-lite"/>
    </source>
</evidence>